<reference evidence="1 2" key="1">
    <citation type="submission" date="2020-04" db="EMBL/GenBank/DDBJ databases">
        <title>Metagenomic profiling of ammonia- and methane-oxidizing microorganisms in a Dutch drinking water treatment plant.</title>
        <authorList>
            <person name="Poghosyan L."/>
            <person name="Leucker S."/>
        </authorList>
    </citation>
    <scope>NUCLEOTIDE SEQUENCE [LARGE SCALE GENOMIC DNA]</scope>
    <source>
        <strain evidence="1">S-RSF-IL-03</strain>
    </source>
</reference>
<dbReference type="InterPro" id="IPR050644">
    <property type="entry name" value="PG_Glycine_Bridge_Synth"/>
</dbReference>
<dbReference type="Gene3D" id="3.40.630.30">
    <property type="match status" value="2"/>
</dbReference>
<dbReference type="PANTHER" id="PTHR36174:SF1">
    <property type="entry name" value="LIPID II:GLYCINE GLYCYLTRANSFERASE"/>
    <property type="match status" value="1"/>
</dbReference>
<dbReference type="PANTHER" id="PTHR36174">
    <property type="entry name" value="LIPID II:GLYCINE GLYCYLTRANSFERASE"/>
    <property type="match status" value="1"/>
</dbReference>
<accession>A0A849SQU3</accession>
<keyword evidence="1" id="KW-0808">Transferase</keyword>
<dbReference type="EMBL" id="JABFRW010000072">
    <property type="protein sequence ID" value="NOT33770.1"/>
    <property type="molecule type" value="Genomic_DNA"/>
</dbReference>
<proteinExistence type="predicted"/>
<comment type="caution">
    <text evidence="1">The sequence shown here is derived from an EMBL/GenBank/DDBJ whole genome shotgun (WGS) entry which is preliminary data.</text>
</comment>
<organism evidence="1 2">
    <name type="scientific">Eiseniibacteriota bacterium</name>
    <dbReference type="NCBI Taxonomy" id="2212470"/>
    <lineage>
        <taxon>Bacteria</taxon>
        <taxon>Candidatus Eiseniibacteriota</taxon>
    </lineage>
</organism>
<dbReference type="SUPFAM" id="SSF55729">
    <property type="entry name" value="Acyl-CoA N-acyltransferases (Nat)"/>
    <property type="match status" value="2"/>
</dbReference>
<evidence type="ECO:0000313" key="2">
    <source>
        <dbReference type="Proteomes" id="UP000580839"/>
    </source>
</evidence>
<dbReference type="Proteomes" id="UP000580839">
    <property type="component" value="Unassembled WGS sequence"/>
</dbReference>
<sequence>MSLSVWNTRVPRSPEFSASWNARLARSPHANFSFDLRLIDWEASHGRHAELVQFEGPGLAAAFVLRESHGERVCGWPWRTQAVIEGPERLGPVGITGEETAVLFAHARELAGGGAVRWYSPHAPPPGIAGFQAGTTLMYSIVHEDDDLLHAMSSSKRRMVRKAQRLGYVVRGHRGLDDLRSFATLQQETTLRHGLTPDVSPAAAARPGERWREWELPWMWLLVAELEGNIESGLGDGVFRGGVLEARAGASSERARLDGAFALLSFEEVRQARADGYRWINLGGMNRFKREFAGDLATPIAYHAWLSARGLSAIRHRGEVTVRHARERARRVARRLRPARAPSLAAAAHPPQLERWSTREKRPSGFEALWSQRLSRCAHAHYAMRLDHLEWEARHGRHSIALLVGDPAAAVVLREERGGWVSGWPWRWQCVVEGGEGTTGITPAESSVLALAAERVVPGRRLEFFSPDAPAAEWPGFRAGPTIVLDITPEEDVLWKALDKSKQSSIKKGARDGLVVVVADRPEQFRAFHRLQNETEARRRADGELDATFVAPESNLPDPAPGEGWREWELPWHWLLVAERDGVVEAGSGFGFAPGGMLDYRTNASSLAGKKSGANFMLAWEAVRRGRELGMRRMNWGGATRFKRDMRGELVEIHCGLGGGPVWRLPNEFAAAVRRSRPRVAAWWRSLRKTGEGKSR</sequence>
<name>A0A849SQU3_UNCEI</name>
<evidence type="ECO:0000313" key="1">
    <source>
        <dbReference type="EMBL" id="NOT33770.1"/>
    </source>
</evidence>
<gene>
    <name evidence="1" type="ORF">HOP12_06315</name>
</gene>
<protein>
    <submittedName>
        <fullName evidence="1">GNAT family N-acetyltransferase</fullName>
    </submittedName>
</protein>
<dbReference type="InterPro" id="IPR016181">
    <property type="entry name" value="Acyl_CoA_acyltransferase"/>
</dbReference>
<dbReference type="AlphaFoldDB" id="A0A849SQU3"/>
<dbReference type="GO" id="GO:0016740">
    <property type="term" value="F:transferase activity"/>
    <property type="evidence" value="ECO:0007669"/>
    <property type="project" value="UniProtKB-KW"/>
</dbReference>